<feature type="compositionally biased region" description="Polar residues" evidence="1">
    <location>
        <begin position="268"/>
        <end position="285"/>
    </location>
</feature>
<gene>
    <name evidence="2" type="ORF">M421DRAFT_383074</name>
</gene>
<dbReference type="OrthoDB" id="3644322at2759"/>
<dbReference type="RefSeq" id="XP_033450257.1">
    <property type="nucleotide sequence ID" value="XM_033589877.1"/>
</dbReference>
<keyword evidence="3" id="KW-1185">Reference proteome</keyword>
<dbReference type="EMBL" id="ML978964">
    <property type="protein sequence ID" value="KAF1930009.1"/>
    <property type="molecule type" value="Genomic_DNA"/>
</dbReference>
<proteinExistence type="predicted"/>
<reference evidence="2" key="1">
    <citation type="journal article" date="2020" name="Stud. Mycol.">
        <title>101 Dothideomycetes genomes: a test case for predicting lifestyles and emergence of pathogens.</title>
        <authorList>
            <person name="Haridas S."/>
            <person name="Albert R."/>
            <person name="Binder M."/>
            <person name="Bloem J."/>
            <person name="Labutti K."/>
            <person name="Salamov A."/>
            <person name="Andreopoulos B."/>
            <person name="Baker S."/>
            <person name="Barry K."/>
            <person name="Bills G."/>
            <person name="Bluhm B."/>
            <person name="Cannon C."/>
            <person name="Castanera R."/>
            <person name="Culley D."/>
            <person name="Daum C."/>
            <person name="Ezra D."/>
            <person name="Gonzalez J."/>
            <person name="Henrissat B."/>
            <person name="Kuo A."/>
            <person name="Liang C."/>
            <person name="Lipzen A."/>
            <person name="Lutzoni F."/>
            <person name="Magnuson J."/>
            <person name="Mondo S."/>
            <person name="Nolan M."/>
            <person name="Ohm R."/>
            <person name="Pangilinan J."/>
            <person name="Park H.-J."/>
            <person name="Ramirez L."/>
            <person name="Alfaro M."/>
            <person name="Sun H."/>
            <person name="Tritt A."/>
            <person name="Yoshinaga Y."/>
            <person name="Zwiers L.-H."/>
            <person name="Turgeon B."/>
            <person name="Goodwin S."/>
            <person name="Spatafora J."/>
            <person name="Crous P."/>
            <person name="Grigoriev I."/>
        </authorList>
    </citation>
    <scope>NUCLEOTIDE SEQUENCE</scope>
    <source>
        <strain evidence="2">CBS 183.55</strain>
    </source>
</reference>
<dbReference type="AlphaFoldDB" id="A0A6A5RQS0"/>
<evidence type="ECO:0000313" key="3">
    <source>
        <dbReference type="Proteomes" id="UP000800082"/>
    </source>
</evidence>
<protein>
    <submittedName>
        <fullName evidence="2">Uncharacterized protein</fullName>
    </submittedName>
</protein>
<feature type="region of interest" description="Disordered" evidence="1">
    <location>
        <begin position="257"/>
        <end position="294"/>
    </location>
</feature>
<dbReference type="GeneID" id="54347526"/>
<name>A0A6A5RQS0_9PLEO</name>
<sequence length="622" mass="68664">MSDKLPELQLPSDTQDDTGQREELKTASIRFLVNVKARFGEHSFQVFDVHKTLDLFRQRALSKHKTHKIILDTLEGHNDLRQELMDILMHPAARWGPGDFDLPTQHSTQVQLETAPQYLQPAHELRMRLPSFSSWFTLPHNDQSASLMMFNDQNGFGGQQSLASSPSPPIPPPFKLPDLPTRLWTDIDTDSAYTNLHVDEFLASPVPSFRNPWGNSNRADNWMSDDIGFPPNNTNIGGNFDIQGPSTLPFHDQLQAPLPHPHHAESYTMPTSPQQETSHSLYTSHPTRDTIPSPIEQDTFYTVKLEEHTADLHAPPTPTSWLPPNALRTEDVAEIAEVYPATTVDRSQSLGGPYIHILCGKGFSTLTGAKKHHWGKKVNDLATTTGCWAKHKKPGVAWDDHPSCKDGRSTSVVIKPLPSTMKQSRTKASISQSASSLANDAPQVQPLSEFPTLEGLPHTVARTVQAENASTSYAQEPKMVDQTHRLASRSSFDSLLTAINVVSQIDAPKPKGRANSIALHLDVQVAAAEQRHSFIPYEPPTSLFNQTHYGAIAPAAFNTTGSTDEGEFSPHTSGSHVNYIGEEQPLVLPSDIEEPYTAGALLRPFQPLLASSSGPARKKRKV</sequence>
<organism evidence="2 3">
    <name type="scientific">Didymella exigua CBS 183.55</name>
    <dbReference type="NCBI Taxonomy" id="1150837"/>
    <lineage>
        <taxon>Eukaryota</taxon>
        <taxon>Fungi</taxon>
        <taxon>Dikarya</taxon>
        <taxon>Ascomycota</taxon>
        <taxon>Pezizomycotina</taxon>
        <taxon>Dothideomycetes</taxon>
        <taxon>Pleosporomycetidae</taxon>
        <taxon>Pleosporales</taxon>
        <taxon>Pleosporineae</taxon>
        <taxon>Didymellaceae</taxon>
        <taxon>Didymella</taxon>
    </lineage>
</organism>
<feature type="region of interest" description="Disordered" evidence="1">
    <location>
        <begin position="1"/>
        <end position="22"/>
    </location>
</feature>
<evidence type="ECO:0000256" key="1">
    <source>
        <dbReference type="SAM" id="MobiDB-lite"/>
    </source>
</evidence>
<dbReference type="Proteomes" id="UP000800082">
    <property type="component" value="Unassembled WGS sequence"/>
</dbReference>
<accession>A0A6A5RQS0</accession>
<evidence type="ECO:0000313" key="2">
    <source>
        <dbReference type="EMBL" id="KAF1930009.1"/>
    </source>
</evidence>